<gene>
    <name evidence="1" type="ORF">ACJDTP_14060</name>
</gene>
<comment type="caution">
    <text evidence="1">The sequence shown here is derived from an EMBL/GenBank/DDBJ whole genome shotgun (WGS) entry which is preliminary data.</text>
</comment>
<dbReference type="Gene3D" id="1.10.101.10">
    <property type="entry name" value="PGBD-like superfamily/PGBD"/>
    <property type="match status" value="1"/>
</dbReference>
<dbReference type="RefSeq" id="WP_406761554.1">
    <property type="nucleotide sequence ID" value="NZ_JBJIAB010000017.1"/>
</dbReference>
<dbReference type="InterPro" id="IPR036365">
    <property type="entry name" value="PGBD-like_sf"/>
</dbReference>
<accession>A0ABW8S7G9</accession>
<organism evidence="1 2">
    <name type="scientific">Candidatus Clostridium helianthi</name>
    <dbReference type="NCBI Taxonomy" id="3381660"/>
    <lineage>
        <taxon>Bacteria</taxon>
        <taxon>Bacillati</taxon>
        <taxon>Bacillota</taxon>
        <taxon>Clostridia</taxon>
        <taxon>Eubacteriales</taxon>
        <taxon>Clostridiaceae</taxon>
        <taxon>Clostridium</taxon>
    </lineage>
</organism>
<proteinExistence type="predicted"/>
<name>A0ABW8S7G9_9CLOT</name>
<keyword evidence="2" id="KW-1185">Reference proteome</keyword>
<sequence length="63" mass="7211">MGSDVLDVQGKINEKGYYPRKLDGIYGEGINKFVIEFRKDNSIKECNDINKELYEKPGITLVD</sequence>
<evidence type="ECO:0000313" key="1">
    <source>
        <dbReference type="EMBL" id="MFL0166195.1"/>
    </source>
</evidence>
<protein>
    <submittedName>
        <fullName evidence="1">Peptidoglycan-binding protein</fullName>
    </submittedName>
</protein>
<dbReference type="InterPro" id="IPR036366">
    <property type="entry name" value="PGBDSf"/>
</dbReference>
<dbReference type="SUPFAM" id="SSF47090">
    <property type="entry name" value="PGBD-like"/>
    <property type="match status" value="1"/>
</dbReference>
<dbReference type="EMBL" id="JBJIAB010000017">
    <property type="protein sequence ID" value="MFL0166195.1"/>
    <property type="molecule type" value="Genomic_DNA"/>
</dbReference>
<reference evidence="1 2" key="1">
    <citation type="submission" date="2024-11" db="EMBL/GenBank/DDBJ databases">
        <authorList>
            <person name="Heng Y.C."/>
            <person name="Lim A.C.H."/>
            <person name="Lee J.K.Y."/>
            <person name="Kittelmann S."/>
        </authorList>
    </citation>
    <scope>NUCLEOTIDE SEQUENCE [LARGE SCALE GENOMIC DNA]</scope>
    <source>
        <strain evidence="1 2">WILCCON 0112</strain>
    </source>
</reference>
<dbReference type="Proteomes" id="UP001623600">
    <property type="component" value="Unassembled WGS sequence"/>
</dbReference>
<evidence type="ECO:0000313" key="2">
    <source>
        <dbReference type="Proteomes" id="UP001623600"/>
    </source>
</evidence>